<dbReference type="EC" id="3.5.1.68" evidence="1"/>
<reference evidence="1 2" key="1">
    <citation type="submission" date="2023-11" db="EMBL/GenBank/DDBJ databases">
        <title>MicrobeMod: A computational toolkit for identifying prokaryotic methylation and restriction-modification with nanopore sequencing.</title>
        <authorList>
            <person name="Crits-Christoph A."/>
            <person name="Kang S.C."/>
            <person name="Lee H."/>
            <person name="Ostrov N."/>
        </authorList>
    </citation>
    <scope>NUCLEOTIDE SEQUENCE [LARGE SCALE GENOMIC DNA]</scope>
    <source>
        <strain evidence="1 2">DSMZ 16071</strain>
    </source>
</reference>
<proteinExistence type="predicted"/>
<dbReference type="SUPFAM" id="SSF53187">
    <property type="entry name" value="Zn-dependent exopeptidases"/>
    <property type="match status" value="1"/>
</dbReference>
<sequence length="402" mass="46882">MNINQLIEQFEAQSIAGGDFNHRNHLRVAWHYINHYSVSSARERVHQGLIKLTKVLGAEEKYHRTMTDFFIDYLLQVKWYLNTDSWEQVEERCGYLLNDAKSLIGIYYSESLLGSDHARKEYIEPDRLVLDRATLMLQPEDYPVFDMQLHDSPIIVSMPHHGQFIPHDIVKQMTAAANDSADTDWYLTDLYEFLDEVGVTRINANYSRYTIDLNRDKSGEVLYAGADNTELCPTSNFDREPLYAEDNLPDSEEISRRVAHYWQPYHDQLQKLIARAKEQFGYCLLFEAHTIQSHVPRFFEGRLPDFNFGTNNGATVSSEIAALLEEFDTREFSKIINGRFKGGYITRHYADPESQVYCLQLELSQITYLDEQLRLFDKTKAQQVQKPIKDLFQKLAELLHKK</sequence>
<evidence type="ECO:0000313" key="1">
    <source>
        <dbReference type="EMBL" id="WQG84229.1"/>
    </source>
</evidence>
<keyword evidence="2" id="KW-1185">Reference proteome</keyword>
<dbReference type="EMBL" id="CP140158">
    <property type="protein sequence ID" value="WQG84229.1"/>
    <property type="molecule type" value="Genomic_DNA"/>
</dbReference>
<organism evidence="1 2">
    <name type="scientific">Kangiella aquimarina</name>
    <dbReference type="NCBI Taxonomy" id="261965"/>
    <lineage>
        <taxon>Bacteria</taxon>
        <taxon>Pseudomonadati</taxon>
        <taxon>Pseudomonadota</taxon>
        <taxon>Gammaproteobacteria</taxon>
        <taxon>Kangiellales</taxon>
        <taxon>Kangiellaceae</taxon>
        <taxon>Kangiella</taxon>
    </lineage>
</organism>
<dbReference type="InterPro" id="IPR010247">
    <property type="entry name" value="HutG_amidohyd"/>
</dbReference>
<protein>
    <submittedName>
        <fullName evidence="1">N-formylglutamate deformylase</fullName>
        <ecNumber evidence="1">3.5.1.68</ecNumber>
    </submittedName>
</protein>
<dbReference type="Proteomes" id="UP001324185">
    <property type="component" value="Chromosome"/>
</dbReference>
<dbReference type="RefSeq" id="WP_018624690.1">
    <property type="nucleotide sequence ID" value="NZ_CP140158.1"/>
</dbReference>
<dbReference type="InterPro" id="IPR007709">
    <property type="entry name" value="N-FG_amidohydro"/>
</dbReference>
<dbReference type="Gene3D" id="3.40.630.40">
    <property type="entry name" value="Zn-dependent exopeptidases"/>
    <property type="match status" value="1"/>
</dbReference>
<accession>A0ABZ0X156</accession>
<keyword evidence="1" id="KW-0378">Hydrolase</keyword>
<dbReference type="Pfam" id="PF05013">
    <property type="entry name" value="FGase"/>
    <property type="match status" value="1"/>
</dbReference>
<name>A0ABZ0X156_9GAMM</name>
<gene>
    <name evidence="1" type="primary">hutG</name>
    <name evidence="1" type="ORF">SR900_07060</name>
</gene>
<dbReference type="GO" id="GO:0050129">
    <property type="term" value="F:N-formylglutamate deformylase activity"/>
    <property type="evidence" value="ECO:0007669"/>
    <property type="project" value="UniProtKB-EC"/>
</dbReference>
<dbReference type="NCBIfam" id="TIGR02017">
    <property type="entry name" value="hutG_amidohyd"/>
    <property type="match status" value="1"/>
</dbReference>
<evidence type="ECO:0000313" key="2">
    <source>
        <dbReference type="Proteomes" id="UP001324185"/>
    </source>
</evidence>